<reference evidence="2" key="1">
    <citation type="submission" date="2016-10" db="EMBL/GenBank/DDBJ databases">
        <authorList>
            <person name="de Groot N.N."/>
        </authorList>
    </citation>
    <scope>NUCLEOTIDE SEQUENCE</scope>
</reference>
<feature type="domain" description="CHAT" evidence="1">
    <location>
        <begin position="4"/>
        <end position="78"/>
    </location>
</feature>
<dbReference type="AlphaFoldDB" id="A0A1W1CVS2"/>
<gene>
    <name evidence="2" type="ORF">MNB_SV-14-1712</name>
</gene>
<dbReference type="InterPro" id="IPR024983">
    <property type="entry name" value="CHAT_dom"/>
</dbReference>
<dbReference type="EMBL" id="FPHN01000282">
    <property type="protein sequence ID" value="SFV69805.1"/>
    <property type="molecule type" value="Genomic_DNA"/>
</dbReference>
<evidence type="ECO:0000259" key="1">
    <source>
        <dbReference type="Pfam" id="PF12770"/>
    </source>
</evidence>
<sequence length="79" mass="8849">MALVAGMSKAFMKAGAKNIIMTLWSVDDEKSALLMKKFYEGVKRGLDYSDALREAKIFMIKDKKTESPFYWSGFVGSGI</sequence>
<evidence type="ECO:0000313" key="2">
    <source>
        <dbReference type="EMBL" id="SFV69805.1"/>
    </source>
</evidence>
<proteinExistence type="predicted"/>
<name>A0A1W1CVS2_9ZZZZ</name>
<accession>A0A1W1CVS2</accession>
<protein>
    <submittedName>
        <fullName evidence="2">FOG: TPR repeat</fullName>
    </submittedName>
</protein>
<organism evidence="2">
    <name type="scientific">hydrothermal vent metagenome</name>
    <dbReference type="NCBI Taxonomy" id="652676"/>
    <lineage>
        <taxon>unclassified sequences</taxon>
        <taxon>metagenomes</taxon>
        <taxon>ecological metagenomes</taxon>
    </lineage>
</organism>
<dbReference type="Pfam" id="PF12770">
    <property type="entry name" value="CHAT"/>
    <property type="match status" value="1"/>
</dbReference>